<dbReference type="KEGG" id="smaz:LH19_28665"/>
<keyword evidence="2" id="KW-1185">Reference proteome</keyword>
<dbReference type="RefSeq" id="WP_145923715.1">
    <property type="nucleotide sequence ID" value="NZ_CP009431.1"/>
</dbReference>
<proteinExistence type="predicted"/>
<sequence>MTLIVCLKARDCIVISADSLTSLGRKIVSCTTEKLHQVGTDAVTVSCGLSRVNDKGWGTILADFPAPPNGTAIAATVSRLQAFLNEIIGRVPKSNVGACQGGNTFLLAGHDVANSGMAVTRLTRLGDRRQFEAATTVSNASDHDYIEWIGDTTPVSTYIASKTALYDPDMPQDAAVEFAIKAIIDGIAASLAAGNHTIGGEFVSVALVSASNVTSSRHPTGIPCMVTALTGSSIVPPDHASPLAGSECRYQI</sequence>
<gene>
    <name evidence="1" type="ORF">ATM17_40670</name>
</gene>
<evidence type="ECO:0000313" key="1">
    <source>
        <dbReference type="EMBL" id="AMU92993.1"/>
    </source>
</evidence>
<reference evidence="1 2" key="2">
    <citation type="journal article" date="2016" name="Genome Announc.">
        <title>Complete Genome Sequence of Sphingopyxis macrogoltabida Strain 203N (NBRC 111659), a Polyethylene Glycol Degrader.</title>
        <authorList>
            <person name="Ohtsubo Y."/>
            <person name="Nonoyama S."/>
            <person name="Nagata Y."/>
            <person name="Numata M."/>
            <person name="Tsuchikane K."/>
            <person name="Hosoyama A."/>
            <person name="Yamazoe A."/>
            <person name="Tsuda M."/>
            <person name="Fujita N."/>
            <person name="Kawai F."/>
        </authorList>
    </citation>
    <scope>NUCLEOTIDE SEQUENCE [LARGE SCALE GENOMIC DNA]</scope>
    <source>
        <strain evidence="1 2">203N</strain>
    </source>
</reference>
<reference evidence="2" key="1">
    <citation type="submission" date="2015-11" db="EMBL/GenBank/DDBJ databases">
        <title>Complete genome sequence of a polyethylene-glycol degrader Sphingopyxis macrogoltabida 203N (NBRC 111659).</title>
        <authorList>
            <person name="Yoshiyuki O."/>
            <person name="Shouta N."/>
            <person name="Nagata Y."/>
            <person name="Numata M."/>
            <person name="Tsuchikane K."/>
            <person name="Hosoyama A."/>
            <person name="Yamazoe A."/>
            <person name="Tsuda M."/>
            <person name="Fujita N."/>
            <person name="Kawai F."/>
        </authorList>
    </citation>
    <scope>NUCLEOTIDE SEQUENCE [LARGE SCALE GENOMIC DNA]</scope>
    <source>
        <strain evidence="2">203N</strain>
        <plasmid evidence="2">unnamed2</plasmid>
    </source>
</reference>
<accession>A0AAC9FHV0</accession>
<dbReference type="Gene3D" id="3.60.20.10">
    <property type="entry name" value="Glutamine Phosphoribosylpyrophosphate, subunit 1, domain 1"/>
    <property type="match status" value="1"/>
</dbReference>
<protein>
    <submittedName>
        <fullName evidence="1">Uncharacterized protein</fullName>
    </submittedName>
</protein>
<dbReference type="EMBL" id="CP013346">
    <property type="protein sequence ID" value="AMU92993.1"/>
    <property type="molecule type" value="Genomic_DNA"/>
</dbReference>
<keyword evidence="1" id="KW-0614">Plasmid</keyword>
<evidence type="ECO:0000313" key="2">
    <source>
        <dbReference type="Proteomes" id="UP000076088"/>
    </source>
</evidence>
<name>A0AAC9FHV0_SPHMC</name>
<geneLocation type="plasmid" evidence="1 2">
    <name>unnamed2</name>
</geneLocation>
<dbReference type="InterPro" id="IPR029055">
    <property type="entry name" value="Ntn_hydrolases_N"/>
</dbReference>
<dbReference type="SUPFAM" id="SSF56235">
    <property type="entry name" value="N-terminal nucleophile aminohydrolases (Ntn hydrolases)"/>
    <property type="match status" value="2"/>
</dbReference>
<dbReference type="Proteomes" id="UP000076088">
    <property type="component" value="Plasmid unnamed2"/>
</dbReference>
<dbReference type="AlphaFoldDB" id="A0AAC9FHV0"/>
<organism evidence="1 2">
    <name type="scientific">Sphingopyxis macrogoltabida</name>
    <name type="common">Sphingomonas macrogoltabidus</name>
    <dbReference type="NCBI Taxonomy" id="33050"/>
    <lineage>
        <taxon>Bacteria</taxon>
        <taxon>Pseudomonadati</taxon>
        <taxon>Pseudomonadota</taxon>
        <taxon>Alphaproteobacteria</taxon>
        <taxon>Sphingomonadales</taxon>
        <taxon>Sphingomonadaceae</taxon>
        <taxon>Sphingopyxis</taxon>
    </lineage>
</organism>